<evidence type="ECO:0000313" key="2">
    <source>
        <dbReference type="EMBL" id="MBR9971304.1"/>
    </source>
</evidence>
<dbReference type="EMBL" id="JAGTUF010000004">
    <property type="protein sequence ID" value="MBR9971304.1"/>
    <property type="molecule type" value="Genomic_DNA"/>
</dbReference>
<dbReference type="Proteomes" id="UP000680714">
    <property type="component" value="Unassembled WGS sequence"/>
</dbReference>
<evidence type="ECO:0000259" key="1">
    <source>
        <dbReference type="Pfam" id="PF07484"/>
    </source>
</evidence>
<dbReference type="Pfam" id="PF07484">
    <property type="entry name" value="Collar"/>
    <property type="match status" value="1"/>
</dbReference>
<dbReference type="InterPro" id="IPR011083">
    <property type="entry name" value="Phage_tail_collar_dom"/>
</dbReference>
<feature type="domain" description="Phage tail collar" evidence="1">
    <location>
        <begin position="7"/>
        <end position="62"/>
    </location>
</feature>
<keyword evidence="3" id="KW-1185">Reference proteome</keyword>
<organism evidence="2 3">
    <name type="scientific">Magnetospirillum sulfuroxidans</name>
    <dbReference type="NCBI Taxonomy" id="611300"/>
    <lineage>
        <taxon>Bacteria</taxon>
        <taxon>Pseudomonadati</taxon>
        <taxon>Pseudomonadota</taxon>
        <taxon>Alphaproteobacteria</taxon>
        <taxon>Rhodospirillales</taxon>
        <taxon>Rhodospirillaceae</taxon>
        <taxon>Magnetospirillum</taxon>
    </lineage>
</organism>
<evidence type="ECO:0000313" key="3">
    <source>
        <dbReference type="Proteomes" id="UP000680714"/>
    </source>
</evidence>
<reference evidence="2 3" key="1">
    <citation type="submission" date="2021-04" db="EMBL/GenBank/DDBJ databases">
        <title>Magnetospirillum sulfuroxidans sp. nov., a facultative chemolithoautotrophic sulfur-oxidizing alphaproteobacterium isolated from freshwater sediment and proposals for Paramagetospirillum gen. nov., and Magnetospirillaceae fam. nov.</title>
        <authorList>
            <person name="Koziaeva V."/>
            <person name="Geelhoed J.S."/>
            <person name="Sorokin D.Y."/>
            <person name="Grouzdev D.S."/>
        </authorList>
    </citation>
    <scope>NUCLEOTIDE SEQUENCE [LARGE SCALE GENOMIC DNA]</scope>
    <source>
        <strain evidence="2 3">J10</strain>
    </source>
</reference>
<dbReference type="SUPFAM" id="SSF88874">
    <property type="entry name" value="Receptor-binding domain of short tail fibre protein gp12"/>
    <property type="match status" value="1"/>
</dbReference>
<proteinExistence type="predicted"/>
<sequence>MDEPFIGQIALYSFAFAPTGWAICNGATIQITQNQALASLLGNYFGGDLRTFFNLPDMRGRASIFADNSAGRTLGNSGGVDSIALPSDVLPAHMHLASAMSTPPTVLSPQGAALATLPSNGTTPITGLYTTASTSQAAMAGIAVGTAGASQPMENRQPSLALNFCIATAGSYPPRP</sequence>
<name>A0ABS5IA49_9PROT</name>
<protein>
    <submittedName>
        <fullName evidence="2">Tail fiber protein</fullName>
    </submittedName>
</protein>
<comment type="caution">
    <text evidence="2">The sequence shown here is derived from an EMBL/GenBank/DDBJ whole genome shotgun (WGS) entry which is preliminary data.</text>
</comment>
<gene>
    <name evidence="2" type="ORF">KEC16_06235</name>
</gene>
<accession>A0ABS5IA49</accession>
<dbReference type="InterPro" id="IPR037053">
    <property type="entry name" value="Phage_tail_collar_dom_sf"/>
</dbReference>
<dbReference type="RefSeq" id="WP_211546953.1">
    <property type="nucleotide sequence ID" value="NZ_JAGTUF010000004.1"/>
</dbReference>
<dbReference type="Gene3D" id="3.90.1340.10">
    <property type="entry name" value="Phage tail collar domain"/>
    <property type="match status" value="1"/>
</dbReference>